<dbReference type="FunFam" id="3.40.50.720:FF:000354">
    <property type="entry name" value="UDP-galactopyranose mutase"/>
    <property type="match status" value="1"/>
</dbReference>
<evidence type="ECO:0000259" key="6">
    <source>
        <dbReference type="Pfam" id="PF03275"/>
    </source>
</evidence>
<dbReference type="GO" id="GO:0008767">
    <property type="term" value="F:UDP-galactopyranose mutase activity"/>
    <property type="evidence" value="ECO:0007669"/>
    <property type="project" value="InterPro"/>
</dbReference>
<gene>
    <name evidence="7" type="ORF">UFOVP190_173</name>
</gene>
<proteinExistence type="inferred from homology"/>
<comment type="similarity">
    <text evidence="2">Belongs to the UDP-galactopyranose/dTDP-fucopyranose mutase family.</text>
</comment>
<dbReference type="Pfam" id="PF03275">
    <property type="entry name" value="GLF"/>
    <property type="match status" value="1"/>
</dbReference>
<evidence type="ECO:0000256" key="1">
    <source>
        <dbReference type="ARBA" id="ARBA00001974"/>
    </source>
</evidence>
<protein>
    <submittedName>
        <fullName evidence="7">Glf UDP-galactopyranose mutase</fullName>
    </submittedName>
</protein>
<evidence type="ECO:0000256" key="2">
    <source>
        <dbReference type="ARBA" id="ARBA00009321"/>
    </source>
</evidence>
<dbReference type="EMBL" id="LR798243">
    <property type="protein sequence ID" value="CAB5214576.1"/>
    <property type="molecule type" value="Genomic_DNA"/>
</dbReference>
<comment type="cofactor">
    <cofactor evidence="1">
        <name>FAD</name>
        <dbReference type="ChEBI" id="CHEBI:57692"/>
    </cofactor>
</comment>
<dbReference type="Pfam" id="PF13450">
    <property type="entry name" value="NAD_binding_8"/>
    <property type="match status" value="1"/>
</dbReference>
<sequence>MFKDFDLVVVGSGLFGAVTAEQASRDGYKVAVIESRGHIGGNCYTENDPATGINVHKYGAHIFHTSNERVWNYINQFTKFNNYHHKVRSMVNGRSYSMPINLDTINSYFDENFTPEEAERFIKLQQVAYTDPANFEEQAMALIGPVLYKAFIKGYTEKQWETDPRDLPASIIKRLPVRYNYDDSYYFDTWSGIPVDGYTPIFERMLNHENIRVFLNTDWFDIAQHAQDKLVVYTGPIDRYYDYRYGMLQWRTLDFDFKVLNAGDYQGVAAMNYADADVPYTRIIEHKHFHPEKKYPKDKTVIHFEYSREATEQDTKYYPINTEDDRNQFNQYRDLTEQEINVIFGGRLGEYMYYDMHQVIGSALSAYEKKVKIKLTKQ</sequence>
<dbReference type="InterPro" id="IPR004379">
    <property type="entry name" value="UDP-GALP_mutase"/>
</dbReference>
<keyword evidence="3" id="KW-0285">Flavoprotein</keyword>
<reference evidence="7" key="1">
    <citation type="submission" date="2020-05" db="EMBL/GenBank/DDBJ databases">
        <authorList>
            <person name="Chiriac C."/>
            <person name="Salcher M."/>
            <person name="Ghai R."/>
            <person name="Kavagutti S V."/>
        </authorList>
    </citation>
    <scope>NUCLEOTIDE SEQUENCE</scope>
</reference>
<name>A0A6J7WP38_9CAUD</name>
<accession>A0A6J7WP38</accession>
<dbReference type="PANTHER" id="PTHR21197:SF0">
    <property type="entry name" value="UDP-GALACTOPYRANOSE MUTASE"/>
    <property type="match status" value="1"/>
</dbReference>
<evidence type="ECO:0000256" key="3">
    <source>
        <dbReference type="ARBA" id="ARBA00022630"/>
    </source>
</evidence>
<dbReference type="SUPFAM" id="SSF54373">
    <property type="entry name" value="FAD-linked reductases, C-terminal domain"/>
    <property type="match status" value="1"/>
</dbReference>
<evidence type="ECO:0000256" key="5">
    <source>
        <dbReference type="ARBA" id="ARBA00023235"/>
    </source>
</evidence>
<dbReference type="GO" id="GO:0050660">
    <property type="term" value="F:flavin adenine dinucleotide binding"/>
    <property type="evidence" value="ECO:0007669"/>
    <property type="project" value="TreeGrafter"/>
</dbReference>
<evidence type="ECO:0000256" key="4">
    <source>
        <dbReference type="ARBA" id="ARBA00022827"/>
    </source>
</evidence>
<dbReference type="PANTHER" id="PTHR21197">
    <property type="entry name" value="UDP-GALACTOPYRANOSE MUTASE"/>
    <property type="match status" value="1"/>
</dbReference>
<keyword evidence="4" id="KW-0274">FAD</keyword>
<dbReference type="NCBIfam" id="TIGR00031">
    <property type="entry name" value="UDP-GALP_mutase"/>
    <property type="match status" value="1"/>
</dbReference>
<organism evidence="7">
    <name type="scientific">uncultured Caudovirales phage</name>
    <dbReference type="NCBI Taxonomy" id="2100421"/>
    <lineage>
        <taxon>Viruses</taxon>
        <taxon>Duplodnaviria</taxon>
        <taxon>Heunggongvirae</taxon>
        <taxon>Uroviricota</taxon>
        <taxon>Caudoviricetes</taxon>
        <taxon>Peduoviridae</taxon>
        <taxon>Maltschvirus</taxon>
        <taxon>Maltschvirus maltsch</taxon>
    </lineage>
</organism>
<dbReference type="SUPFAM" id="SSF51971">
    <property type="entry name" value="Nucleotide-binding domain"/>
    <property type="match status" value="1"/>
</dbReference>
<evidence type="ECO:0000313" key="7">
    <source>
        <dbReference type="EMBL" id="CAB5214576.1"/>
    </source>
</evidence>
<dbReference type="Gene3D" id="3.40.50.720">
    <property type="entry name" value="NAD(P)-binding Rossmann-like Domain"/>
    <property type="match status" value="3"/>
</dbReference>
<feature type="domain" description="UDP-galactopyranose mutase C-terminal" evidence="6">
    <location>
        <begin position="150"/>
        <end position="353"/>
    </location>
</feature>
<dbReference type="InterPro" id="IPR015899">
    <property type="entry name" value="UDP-GalPyranose_mutase_C"/>
</dbReference>
<keyword evidence="5" id="KW-0413">Isomerase</keyword>